<name>A0ABY9RKV3_9BURK</name>
<evidence type="ECO:0000313" key="1">
    <source>
        <dbReference type="EMBL" id="WMW81833.1"/>
    </source>
</evidence>
<evidence type="ECO:0000313" key="2">
    <source>
        <dbReference type="Proteomes" id="UP001181355"/>
    </source>
</evidence>
<protein>
    <submittedName>
        <fullName evidence="1">Uncharacterized protein</fullName>
    </submittedName>
</protein>
<reference evidence="1" key="1">
    <citation type="submission" date="2023-09" db="EMBL/GenBank/DDBJ databases">
        <title>Undibacterium sp. 20NA77.5 isolated from freshwater.</title>
        <authorList>
            <person name="Le V."/>
            <person name="Ko S.-R."/>
            <person name="Ahn C.-Y."/>
            <person name="Oh H.-M."/>
        </authorList>
    </citation>
    <scope>NUCLEOTIDE SEQUENCE</scope>
    <source>
        <strain evidence="1">20NA77.5</strain>
    </source>
</reference>
<accession>A0ABY9RKV3</accession>
<dbReference type="EMBL" id="CP133720">
    <property type="protein sequence ID" value="WMW81833.1"/>
    <property type="molecule type" value="Genomic_DNA"/>
</dbReference>
<sequence>MVFLVNSKDGLSDILRLTKGEHAIMWIAHGLLTDTEIASLRIEGNDVTVLSNSESTSCQKLECTIATIAEHHPGHSVWVERVASDYL</sequence>
<dbReference type="Proteomes" id="UP001181355">
    <property type="component" value="Chromosome"/>
</dbReference>
<dbReference type="RefSeq" id="WP_309483310.1">
    <property type="nucleotide sequence ID" value="NZ_CP133720.1"/>
</dbReference>
<proteinExistence type="predicted"/>
<gene>
    <name evidence="1" type="ORF">RF679_06000</name>
</gene>
<organism evidence="1 2">
    <name type="scientific">Undibacterium cyanobacteriorum</name>
    <dbReference type="NCBI Taxonomy" id="3073561"/>
    <lineage>
        <taxon>Bacteria</taxon>
        <taxon>Pseudomonadati</taxon>
        <taxon>Pseudomonadota</taxon>
        <taxon>Betaproteobacteria</taxon>
        <taxon>Burkholderiales</taxon>
        <taxon>Oxalobacteraceae</taxon>
        <taxon>Undibacterium</taxon>
    </lineage>
</organism>
<keyword evidence="2" id="KW-1185">Reference proteome</keyword>